<keyword evidence="9" id="KW-0325">Glycoprotein</keyword>
<dbReference type="InterPro" id="IPR033739">
    <property type="entry name" value="M10A_MMP"/>
</dbReference>
<dbReference type="Pfam" id="PF00413">
    <property type="entry name" value="Peptidase_M10"/>
    <property type="match status" value="1"/>
</dbReference>
<keyword evidence="5" id="KW-0378">Hydrolase</keyword>
<feature type="binding site" evidence="12">
    <location>
        <position position="247"/>
    </location>
    <ligand>
        <name>Ca(2+)</name>
        <dbReference type="ChEBI" id="CHEBI:29108"/>
        <label>1</label>
    </ligand>
</feature>
<dbReference type="CDD" id="cd04278">
    <property type="entry name" value="ZnMc_MMP"/>
    <property type="match status" value="1"/>
</dbReference>
<keyword evidence="4 15" id="KW-0732">Signal</keyword>
<feature type="chain" id="PRO_5035748058" description="Peptidase metallopeptidase domain-containing protein" evidence="15">
    <location>
        <begin position="24"/>
        <end position="311"/>
    </location>
</feature>
<dbReference type="FunFam" id="3.40.390.10:FF:000018">
    <property type="entry name" value="Metalloendoproteinase 1"/>
    <property type="match status" value="1"/>
</dbReference>
<keyword evidence="7" id="KW-0482">Metalloprotease</keyword>
<evidence type="ECO:0000256" key="11">
    <source>
        <dbReference type="PIRSR" id="PIRSR001191-2"/>
    </source>
</evidence>
<gene>
    <name evidence="17" type="ORF">H0E87_023250</name>
</gene>
<evidence type="ECO:0000256" key="14">
    <source>
        <dbReference type="SAM" id="MobiDB-lite"/>
    </source>
</evidence>
<evidence type="ECO:0000256" key="1">
    <source>
        <dbReference type="ARBA" id="ARBA00009614"/>
    </source>
</evidence>
<keyword evidence="12" id="KW-0106">Calcium</keyword>
<dbReference type="SUPFAM" id="SSF47090">
    <property type="entry name" value="PGBD-like"/>
    <property type="match status" value="1"/>
</dbReference>
<evidence type="ECO:0000256" key="3">
    <source>
        <dbReference type="ARBA" id="ARBA00022723"/>
    </source>
</evidence>
<evidence type="ECO:0000256" key="13">
    <source>
        <dbReference type="PIRSR" id="PIRSR621190-5"/>
    </source>
</evidence>
<dbReference type="GO" id="GO:0004222">
    <property type="term" value="F:metalloendopeptidase activity"/>
    <property type="evidence" value="ECO:0007669"/>
    <property type="project" value="InterPro"/>
</dbReference>
<feature type="binding site" evidence="12">
    <location>
        <position position="217"/>
    </location>
    <ligand>
        <name>Zn(2+)</name>
        <dbReference type="ChEBI" id="CHEBI:29105"/>
        <label>1</label>
    </ligand>
</feature>
<evidence type="ECO:0000256" key="15">
    <source>
        <dbReference type="SAM" id="SignalP"/>
    </source>
</evidence>
<dbReference type="SMART" id="SM00235">
    <property type="entry name" value="ZnMc"/>
    <property type="match status" value="1"/>
</dbReference>
<feature type="binding site" evidence="12">
    <location>
        <position position="224"/>
    </location>
    <ligand>
        <name>Ca(2+)</name>
        <dbReference type="ChEBI" id="CHEBI:29108"/>
        <label>3</label>
    </ligand>
</feature>
<name>A0A8T2XE31_POPDE</name>
<dbReference type="GO" id="GO:0031012">
    <property type="term" value="C:extracellular matrix"/>
    <property type="evidence" value="ECO:0007669"/>
    <property type="project" value="InterPro"/>
</dbReference>
<comment type="caution">
    <text evidence="17">The sequence shown here is derived from an EMBL/GenBank/DDBJ whole genome shotgun (WGS) entry which is preliminary data.</text>
</comment>
<keyword evidence="8" id="KW-0865">Zymogen</keyword>
<dbReference type="GO" id="GO:0030574">
    <property type="term" value="P:collagen catabolic process"/>
    <property type="evidence" value="ECO:0007669"/>
    <property type="project" value="TreeGrafter"/>
</dbReference>
<dbReference type="EMBL" id="JACEGQ020000013">
    <property type="protein sequence ID" value="KAH8491042.1"/>
    <property type="molecule type" value="Genomic_DNA"/>
</dbReference>
<evidence type="ECO:0000256" key="5">
    <source>
        <dbReference type="ARBA" id="ARBA00022801"/>
    </source>
</evidence>
<feature type="binding site" evidence="12">
    <location>
        <position position="207"/>
    </location>
    <ligand>
        <name>Ca(2+)</name>
        <dbReference type="ChEBI" id="CHEBI:29108"/>
        <label>2</label>
    </ligand>
</feature>
<protein>
    <recommendedName>
        <fullName evidence="16">Peptidase metallopeptidase domain-containing protein</fullName>
    </recommendedName>
</protein>
<feature type="binding site" evidence="11">
    <location>
        <position position="270"/>
    </location>
    <ligand>
        <name>Zn(2+)</name>
        <dbReference type="ChEBI" id="CHEBI:29105"/>
        <label>2</label>
        <note>catalytic</note>
    </ligand>
</feature>
<keyword evidence="2" id="KW-0645">Protease</keyword>
<dbReference type="GO" id="GO:0006508">
    <property type="term" value="P:proteolysis"/>
    <property type="evidence" value="ECO:0007669"/>
    <property type="project" value="UniProtKB-KW"/>
</dbReference>
<evidence type="ECO:0000256" key="12">
    <source>
        <dbReference type="PIRSR" id="PIRSR621190-2"/>
    </source>
</evidence>
<feature type="binding site" description="in inhibited form" evidence="12">
    <location>
        <position position="114"/>
    </location>
    <ligand>
        <name>Zn(2+)</name>
        <dbReference type="ChEBI" id="CHEBI:29105"/>
        <label>2</label>
        <note>catalytic</note>
    </ligand>
</feature>
<feature type="binding site" evidence="12">
    <location>
        <position position="247"/>
    </location>
    <ligand>
        <name>Ca(2+)</name>
        <dbReference type="ChEBI" id="CHEBI:29108"/>
        <label>3</label>
    </ligand>
</feature>
<dbReference type="Proteomes" id="UP000807159">
    <property type="component" value="Chromosome 13"/>
</dbReference>
<dbReference type="AlphaFoldDB" id="A0A8T2XE31"/>
<keyword evidence="18" id="KW-1185">Reference proteome</keyword>
<evidence type="ECO:0000259" key="16">
    <source>
        <dbReference type="SMART" id="SM00235"/>
    </source>
</evidence>
<feature type="binding site" evidence="12">
    <location>
        <position position="284"/>
    </location>
    <ligand>
        <name>Zn(2+)</name>
        <dbReference type="ChEBI" id="CHEBI:29105"/>
        <label>2</label>
        <note>catalytic</note>
    </ligand>
</feature>
<dbReference type="InterPro" id="IPR006026">
    <property type="entry name" value="Peptidase_Metallo"/>
</dbReference>
<feature type="active site" evidence="10">
    <location>
        <position position="267"/>
    </location>
</feature>
<evidence type="ECO:0000256" key="6">
    <source>
        <dbReference type="ARBA" id="ARBA00022833"/>
    </source>
</evidence>
<comment type="cofactor">
    <cofactor evidence="12">
        <name>Zn(2+)</name>
        <dbReference type="ChEBI" id="CHEBI:29105"/>
    </cofactor>
    <text evidence="12">Binds 2 Zn(2+) ions per subunit.</text>
</comment>
<dbReference type="InterPro" id="IPR036365">
    <property type="entry name" value="PGBD-like_sf"/>
</dbReference>
<keyword evidence="6 11" id="KW-0862">Zinc</keyword>
<dbReference type="Gene3D" id="3.40.390.10">
    <property type="entry name" value="Collagenase (Catalytic Domain)"/>
    <property type="match status" value="1"/>
</dbReference>
<dbReference type="InterPro" id="IPR024079">
    <property type="entry name" value="MetalloPept_cat_dom_sf"/>
</dbReference>
<dbReference type="InterPro" id="IPR001818">
    <property type="entry name" value="Pept_M10_metallopeptidase"/>
</dbReference>
<comment type="cofactor">
    <cofactor evidence="12">
        <name>Ca(2+)</name>
        <dbReference type="ChEBI" id="CHEBI:29108"/>
    </cofactor>
    <text evidence="12">Can bind about 5 Ca(2+) ions per subunit.</text>
</comment>
<dbReference type="PIRSF" id="PIRSF001191">
    <property type="entry name" value="Peptidase_M10A_matrix"/>
    <property type="match status" value="1"/>
</dbReference>
<evidence type="ECO:0000256" key="4">
    <source>
        <dbReference type="ARBA" id="ARBA00022729"/>
    </source>
</evidence>
<evidence type="ECO:0000256" key="10">
    <source>
        <dbReference type="PIRSR" id="PIRSR001191-1"/>
    </source>
</evidence>
<feature type="signal peptide" evidence="15">
    <location>
        <begin position="1"/>
        <end position="23"/>
    </location>
</feature>
<dbReference type="SUPFAM" id="SSF55486">
    <property type="entry name" value="Metalloproteases ('zincins'), catalytic domain"/>
    <property type="match status" value="1"/>
</dbReference>
<proteinExistence type="inferred from homology"/>
<feature type="binding site" evidence="12">
    <location>
        <position position="225"/>
    </location>
    <ligand>
        <name>Ca(2+)</name>
        <dbReference type="ChEBI" id="CHEBI:29108"/>
        <label>3</label>
    </ligand>
</feature>
<evidence type="ECO:0000313" key="18">
    <source>
        <dbReference type="Proteomes" id="UP000807159"/>
    </source>
</evidence>
<feature type="binding site" evidence="12">
    <location>
        <position position="244"/>
    </location>
    <ligand>
        <name>Ca(2+)</name>
        <dbReference type="ChEBI" id="CHEBI:29108"/>
        <label>3</label>
    </ligand>
</feature>
<dbReference type="GO" id="GO:0030198">
    <property type="term" value="P:extracellular matrix organization"/>
    <property type="evidence" value="ECO:0007669"/>
    <property type="project" value="TreeGrafter"/>
</dbReference>
<sequence>MATKLSHLYASILLLVFIRPFTAQSRTLKSNTFEFLQNLEGCQKGQNVKGLKELKHHLKNIGYYPKDHQHDMKLSDDFDEIFESALKTYQKNYRLKVTGSLDSDTIKELMIPRCGVPDPINHDTSKQAGRTEHDNKSSKFHTVSHYSFFDGTPRWPSSKFHLTYTFSSSVQVIDMQELRSACSRAFQKWTDVTQFTFQEVSEGSQADIVIGFQSGDHGDGDPFDGPGRILAHAFAPTDGRLHYDADEKWSTNPSADEVDLESVAVHEIGHLLGLDHSMDQNSIMFAEIPPGTIKRDLGQDDIAGIRALYSN</sequence>
<accession>A0A8T2XE31</accession>
<feature type="domain" description="Peptidase metallopeptidase" evidence="16">
    <location>
        <begin position="151"/>
        <end position="311"/>
    </location>
</feature>
<dbReference type="PRINTS" id="PR00138">
    <property type="entry name" value="MATRIXIN"/>
</dbReference>
<feature type="short sequence motif" description="Cysteine switch" evidence="13">
    <location>
        <begin position="112"/>
        <end position="143"/>
    </location>
</feature>
<evidence type="ECO:0000313" key="17">
    <source>
        <dbReference type="EMBL" id="KAH8491042.1"/>
    </source>
</evidence>
<evidence type="ECO:0000256" key="8">
    <source>
        <dbReference type="ARBA" id="ARBA00023145"/>
    </source>
</evidence>
<feature type="binding site" evidence="12">
    <location>
        <position position="232"/>
    </location>
    <ligand>
        <name>Zn(2+)</name>
        <dbReference type="ChEBI" id="CHEBI:29105"/>
        <label>1</label>
    </ligand>
</feature>
<dbReference type="GO" id="GO:0008270">
    <property type="term" value="F:zinc ion binding"/>
    <property type="evidence" value="ECO:0007669"/>
    <property type="project" value="InterPro"/>
</dbReference>
<feature type="binding site" evidence="11">
    <location>
        <position position="266"/>
    </location>
    <ligand>
        <name>Zn(2+)</name>
        <dbReference type="ChEBI" id="CHEBI:29105"/>
        <label>2</label>
        <note>catalytic</note>
    </ligand>
</feature>
<dbReference type="InterPro" id="IPR021190">
    <property type="entry name" value="Pept_M10A"/>
</dbReference>
<evidence type="ECO:0000256" key="7">
    <source>
        <dbReference type="ARBA" id="ARBA00023049"/>
    </source>
</evidence>
<feature type="binding site" evidence="12">
    <location>
        <position position="242"/>
    </location>
    <ligand>
        <name>Zn(2+)</name>
        <dbReference type="ChEBI" id="CHEBI:29105"/>
        <label>1</label>
    </ligand>
</feature>
<keyword evidence="3 11" id="KW-0479">Metal-binding</keyword>
<dbReference type="PANTHER" id="PTHR10201:SF268">
    <property type="entry name" value="PEPTIDASE METALLOPEPTIDASE DOMAIN-CONTAINING PROTEIN"/>
    <property type="match status" value="1"/>
</dbReference>
<reference evidence="17" key="1">
    <citation type="journal article" date="2021" name="J. Hered.">
        <title>Genome Assembly of Salicaceae Populus deltoides (Eastern Cottonwood) I-69 Based on Nanopore Sequencing and Hi-C Technologies.</title>
        <authorList>
            <person name="Bai S."/>
            <person name="Wu H."/>
            <person name="Zhang J."/>
            <person name="Pan Z."/>
            <person name="Zhao W."/>
            <person name="Li Z."/>
            <person name="Tong C."/>
        </authorList>
    </citation>
    <scope>NUCLEOTIDE SEQUENCE</scope>
    <source>
        <tissue evidence="17">Leaf</tissue>
    </source>
</reference>
<feature type="binding site" evidence="11">
    <location>
        <position position="276"/>
    </location>
    <ligand>
        <name>Zn(2+)</name>
        <dbReference type="ChEBI" id="CHEBI:29105"/>
        <label>2</label>
        <note>catalytic</note>
    </ligand>
</feature>
<organism evidence="17 18">
    <name type="scientific">Populus deltoides</name>
    <name type="common">Eastern poplar</name>
    <name type="synonym">Eastern cottonwood</name>
    <dbReference type="NCBI Taxonomy" id="3696"/>
    <lineage>
        <taxon>Eukaryota</taxon>
        <taxon>Viridiplantae</taxon>
        <taxon>Streptophyta</taxon>
        <taxon>Embryophyta</taxon>
        <taxon>Tracheophyta</taxon>
        <taxon>Spermatophyta</taxon>
        <taxon>Magnoliopsida</taxon>
        <taxon>eudicotyledons</taxon>
        <taxon>Gunneridae</taxon>
        <taxon>Pentapetalae</taxon>
        <taxon>rosids</taxon>
        <taxon>fabids</taxon>
        <taxon>Malpighiales</taxon>
        <taxon>Salicaceae</taxon>
        <taxon>Saliceae</taxon>
        <taxon>Populus</taxon>
    </lineage>
</organism>
<dbReference type="PANTHER" id="PTHR10201">
    <property type="entry name" value="MATRIX METALLOPROTEINASE"/>
    <property type="match status" value="1"/>
</dbReference>
<dbReference type="InterPro" id="IPR002477">
    <property type="entry name" value="Peptidoglycan-bd-like"/>
</dbReference>
<dbReference type="Pfam" id="PF01471">
    <property type="entry name" value="PG_binding_1"/>
    <property type="match status" value="1"/>
</dbReference>
<feature type="binding site" evidence="12">
    <location>
        <position position="219"/>
    </location>
    <ligand>
        <name>Zn(2+)</name>
        <dbReference type="ChEBI" id="CHEBI:29105"/>
        <label>1</label>
    </ligand>
</feature>
<feature type="region of interest" description="Disordered" evidence="14">
    <location>
        <begin position="117"/>
        <end position="136"/>
    </location>
</feature>
<evidence type="ECO:0000256" key="2">
    <source>
        <dbReference type="ARBA" id="ARBA00022670"/>
    </source>
</evidence>
<comment type="similarity">
    <text evidence="1">Belongs to the peptidase M10A family. Matrix metalloproteinases (MMPs) subfamily.</text>
</comment>
<evidence type="ECO:0000256" key="9">
    <source>
        <dbReference type="ARBA" id="ARBA00023180"/>
    </source>
</evidence>
<feature type="compositionally biased region" description="Basic and acidic residues" evidence="14">
    <location>
        <begin position="120"/>
        <end position="136"/>
    </location>
</feature>